<dbReference type="Pfam" id="PF05362">
    <property type="entry name" value="Lon_C"/>
    <property type="match status" value="1"/>
</dbReference>
<dbReference type="InterPro" id="IPR008269">
    <property type="entry name" value="Lon_proteolytic"/>
</dbReference>
<dbReference type="Gene3D" id="1.10.8.60">
    <property type="match status" value="1"/>
</dbReference>
<evidence type="ECO:0000256" key="5">
    <source>
        <dbReference type="ARBA" id="ARBA00022840"/>
    </source>
</evidence>
<dbReference type="Gene3D" id="3.30.230.10">
    <property type="match status" value="1"/>
</dbReference>
<dbReference type="InterPro" id="IPR003959">
    <property type="entry name" value="ATPase_AAA_core"/>
</dbReference>
<dbReference type="SUPFAM" id="SSF52540">
    <property type="entry name" value="P-loop containing nucleoside triphosphate hydrolases"/>
    <property type="match status" value="1"/>
</dbReference>
<dbReference type="InterPro" id="IPR027065">
    <property type="entry name" value="Lon_Prtase"/>
</dbReference>
<keyword evidence="3" id="KW-0378">Hydrolase</keyword>
<dbReference type="GO" id="GO:0005524">
    <property type="term" value="F:ATP binding"/>
    <property type="evidence" value="ECO:0007669"/>
    <property type="project" value="UniProtKB-KW"/>
</dbReference>
<dbReference type="GO" id="GO:0004252">
    <property type="term" value="F:serine-type endopeptidase activity"/>
    <property type="evidence" value="ECO:0007669"/>
    <property type="project" value="InterPro"/>
</dbReference>
<dbReference type="Gene3D" id="3.40.50.300">
    <property type="entry name" value="P-loop containing nucleotide triphosphate hydrolases"/>
    <property type="match status" value="1"/>
</dbReference>
<dbReference type="EMBL" id="MN448289">
    <property type="protein sequence ID" value="QFG74666.1"/>
    <property type="molecule type" value="Genomic_DNA"/>
</dbReference>
<keyword evidence="2" id="KW-0547">Nucleotide-binding</keyword>
<dbReference type="InterPro" id="IPR054594">
    <property type="entry name" value="Lon_lid"/>
</dbReference>
<evidence type="ECO:0000256" key="4">
    <source>
        <dbReference type="ARBA" id="ARBA00022825"/>
    </source>
</evidence>
<dbReference type="InterPro" id="IPR027417">
    <property type="entry name" value="P-loop_NTPase"/>
</dbReference>
<name>A0A5J6VKG6_9VIRU</name>
<keyword evidence="5" id="KW-0067">ATP-binding</keyword>
<evidence type="ECO:0000256" key="1">
    <source>
        <dbReference type="ARBA" id="ARBA00022670"/>
    </source>
</evidence>
<dbReference type="GO" id="GO:0004176">
    <property type="term" value="F:ATP-dependent peptidase activity"/>
    <property type="evidence" value="ECO:0007669"/>
    <property type="project" value="InterPro"/>
</dbReference>
<evidence type="ECO:0000256" key="2">
    <source>
        <dbReference type="ARBA" id="ARBA00022741"/>
    </source>
</evidence>
<dbReference type="SMART" id="SM00382">
    <property type="entry name" value="AAA"/>
    <property type="match status" value="1"/>
</dbReference>
<dbReference type="PANTHER" id="PTHR10046">
    <property type="entry name" value="ATP DEPENDENT LON PROTEASE FAMILY MEMBER"/>
    <property type="match status" value="1"/>
</dbReference>
<feature type="domain" description="Lon proteolytic" evidence="6">
    <location>
        <begin position="732"/>
        <end position="930"/>
    </location>
</feature>
<accession>A0A5J6VKG6</accession>
<keyword evidence="1 7" id="KW-0645">Protease</keyword>
<evidence type="ECO:0000313" key="7">
    <source>
        <dbReference type="EMBL" id="QFG74666.1"/>
    </source>
</evidence>
<sequence length="930" mass="108420">MNNIKILYLKNYYIKICKILSEYKYHIKNLDESFVFNHNDLTNCKNVIYDLIKNLNNIYNKEIYTFINKITYIEDFNDKLLCHYENNFTYKDIFIDFNKNLQFIFNTYGYSNLQEFLKFYFIEELSIILNKDTLLFLEEINNIILPTSIHIVKEDDNIKNIKNDKNNYFWVKESTFNEKDYLLKKRLLYLKLLNKKYVKVYLIFKIDYYSMCIKTCQLNKPLLYKKKNDLYNQIGDNIEYKFLKSFLRHDYLGNIYTLSTQDYIEIINKKYNTFTQISNYTFINILKKFKEKYTDPNKIFELIQLLLLGSEDNVDIAGIILGLIKEKNFVSKVNIYEFIYNNLTYYQQIKIKKSKSHIKCEINKMKELNIENVDFKKQLVINKNIPTYVKTLVLEKIEEMKSFNNEYYKQLTYVKTILNFPWVSKDSNNKFSNLNKNKHESKKYLSTVNKNLTKLCYGHDDSKKYILQIIGKWISNPSSYGMSLGFVGPPGVGKTLLAKSLSTTLDIPFAQITLGGQNDGELLHGHGYTYSGAQPGMIIKKMVEMGQSRCIIYFDELDKACSKYGSINEITSILIHLTDPNMNKTFQDRFFQGVDFPLSKVIFIFSYNDSSLIDPILLDRIKQIKINPYTLNDKVEICKKYIIPEIENEIKINKKLLFSKKTLEYLINNYTREAGVRNIKRNIEEIFMNLNLDLLLENQICKNNSNKIAINQDIIKNILKDPTVDDNFINETSEVGIINGLFATSNGSGGIIQIQIFCNIMKTNDKYNIKLTGSQGNVMKESVSCALTTSINYLKNNNNLYNIDNIEDYIKTNFSNGFHVHTPDTSTPKDGPSAGCAFTFAFLSRILNKKINNKVAMTGEVDLNGRVTKIGGLEYKLQGAKRAKVSTVFIPTENLKDLEQIKLKYKNLINTKFNVITFSHISEIINKVLL</sequence>
<dbReference type="Pfam" id="PF22667">
    <property type="entry name" value="Lon_lid"/>
    <property type="match status" value="1"/>
</dbReference>
<dbReference type="InterPro" id="IPR014721">
    <property type="entry name" value="Ribsml_uS5_D2-typ_fold_subgr"/>
</dbReference>
<dbReference type="GO" id="GO:0030163">
    <property type="term" value="P:protein catabolic process"/>
    <property type="evidence" value="ECO:0007669"/>
    <property type="project" value="InterPro"/>
</dbReference>
<reference evidence="7" key="1">
    <citation type="journal article" date="2019" name="Philos. Trans. R. Soc. Lond., B, Biol. Sci.">
        <title>Targeted metagenomic recovery of four divergent viruses reveals shared and distinctive characteristics of giant viruses of marine eukaryotes.</title>
        <authorList>
            <person name="Needham D.M."/>
            <person name="Poirier C."/>
            <person name="Hehenberger E."/>
            <person name="Jimenez V."/>
            <person name="Swalwell J.E."/>
            <person name="Santoro A.E."/>
            <person name="Worden A.Z."/>
        </authorList>
    </citation>
    <scope>NUCLEOTIDE SEQUENCE</scope>
    <source>
        <strain evidence="7">MPacV-611</strain>
    </source>
</reference>
<dbReference type="PROSITE" id="PS51786">
    <property type="entry name" value="LON_PROTEOLYTIC"/>
    <property type="match status" value="1"/>
</dbReference>
<dbReference type="GO" id="GO:0016887">
    <property type="term" value="F:ATP hydrolysis activity"/>
    <property type="evidence" value="ECO:0007669"/>
    <property type="project" value="InterPro"/>
</dbReference>
<dbReference type="Pfam" id="PF00004">
    <property type="entry name" value="AAA"/>
    <property type="match status" value="1"/>
</dbReference>
<dbReference type="SUPFAM" id="SSF54211">
    <property type="entry name" value="Ribosomal protein S5 domain 2-like"/>
    <property type="match status" value="1"/>
</dbReference>
<dbReference type="GO" id="GO:0006508">
    <property type="term" value="P:proteolysis"/>
    <property type="evidence" value="ECO:0007669"/>
    <property type="project" value="UniProtKB-KW"/>
</dbReference>
<organism evidence="7">
    <name type="scientific">Megaviridae environmental sample</name>
    <dbReference type="NCBI Taxonomy" id="1737588"/>
    <lineage>
        <taxon>Viruses</taxon>
        <taxon>Varidnaviria</taxon>
        <taxon>Bamfordvirae</taxon>
        <taxon>Nucleocytoviricota</taxon>
        <taxon>Megaviricetes</taxon>
        <taxon>Imitervirales</taxon>
        <taxon>Mimiviridae</taxon>
        <taxon>environmental samples</taxon>
    </lineage>
</organism>
<protein>
    <submittedName>
        <fullName evidence="7">Lon protease (S16) C-terminal proteolytic domain protein</fullName>
    </submittedName>
</protein>
<evidence type="ECO:0000256" key="3">
    <source>
        <dbReference type="ARBA" id="ARBA00022801"/>
    </source>
</evidence>
<dbReference type="PRINTS" id="PR00830">
    <property type="entry name" value="ENDOLAPTASE"/>
</dbReference>
<proteinExistence type="predicted"/>
<keyword evidence="4" id="KW-0720">Serine protease</keyword>
<dbReference type="InterPro" id="IPR003593">
    <property type="entry name" value="AAA+_ATPase"/>
</dbReference>
<evidence type="ECO:0000259" key="6">
    <source>
        <dbReference type="PROSITE" id="PS51786"/>
    </source>
</evidence>
<dbReference type="InterPro" id="IPR020568">
    <property type="entry name" value="Ribosomal_Su5_D2-typ_SF"/>
</dbReference>